<evidence type="ECO:0000313" key="2">
    <source>
        <dbReference type="EMBL" id="ASK64153.1"/>
    </source>
</evidence>
<evidence type="ECO:0000313" key="3">
    <source>
        <dbReference type="Proteomes" id="UP000198312"/>
    </source>
</evidence>
<dbReference type="Proteomes" id="UP000198312">
    <property type="component" value="Chromosome"/>
</dbReference>
<dbReference type="AlphaFoldDB" id="A0A220U8V0"/>
<organism evidence="2 3">
    <name type="scientific">Virgibacillus phasianinus</name>
    <dbReference type="NCBI Taxonomy" id="2017483"/>
    <lineage>
        <taxon>Bacteria</taxon>
        <taxon>Bacillati</taxon>
        <taxon>Bacillota</taxon>
        <taxon>Bacilli</taxon>
        <taxon>Bacillales</taxon>
        <taxon>Bacillaceae</taxon>
        <taxon>Virgibacillus</taxon>
    </lineage>
</organism>
<dbReference type="KEGG" id="vil:CFK37_19350"/>
<gene>
    <name evidence="2" type="ORF">CFK37_19350</name>
</gene>
<keyword evidence="3" id="KW-1185">Reference proteome</keyword>
<accession>A0A220U8V0</accession>
<keyword evidence="1" id="KW-0812">Transmembrane</keyword>
<reference evidence="2 3" key="1">
    <citation type="submission" date="2017-07" db="EMBL/GenBank/DDBJ databases">
        <title>Virgibacillus sp. LM2416.</title>
        <authorList>
            <person name="Tak E.J."/>
            <person name="Bae J.-W."/>
        </authorList>
    </citation>
    <scope>NUCLEOTIDE SEQUENCE [LARGE SCALE GENOMIC DNA]</scope>
    <source>
        <strain evidence="2 3">LM2416</strain>
    </source>
</reference>
<name>A0A220U8V0_9BACI</name>
<proteinExistence type="predicted"/>
<protein>
    <submittedName>
        <fullName evidence="2">Uncharacterized protein</fullName>
    </submittedName>
</protein>
<keyword evidence="1" id="KW-1133">Transmembrane helix</keyword>
<sequence>MKLFMRFLPLLLVVAGLLNYIYMAKGIGLTLVLLSLGVIVGIFNLMKKQYIVVALISIVIIIGSVALFYYLVNAGV</sequence>
<evidence type="ECO:0000256" key="1">
    <source>
        <dbReference type="SAM" id="Phobius"/>
    </source>
</evidence>
<feature type="transmembrane region" description="Helical" evidence="1">
    <location>
        <begin position="50"/>
        <end position="72"/>
    </location>
</feature>
<dbReference type="EMBL" id="CP022315">
    <property type="protein sequence ID" value="ASK64153.1"/>
    <property type="molecule type" value="Genomic_DNA"/>
</dbReference>
<keyword evidence="1" id="KW-0472">Membrane</keyword>
<dbReference type="RefSeq" id="WP_089063411.1">
    <property type="nucleotide sequence ID" value="NZ_CP022315.1"/>
</dbReference>